<reference evidence="7" key="1">
    <citation type="submission" date="2018-09" db="EMBL/GenBank/DDBJ databases">
        <authorList>
            <person name="Zhu H."/>
        </authorList>
    </citation>
    <scope>NUCLEOTIDE SEQUENCE [LARGE SCALE GENOMIC DNA]</scope>
    <source>
        <strain evidence="7">K1S02-23</strain>
    </source>
</reference>
<dbReference type="OrthoDB" id="9781976at2"/>
<evidence type="ECO:0000313" key="6">
    <source>
        <dbReference type="EMBL" id="RJG04436.1"/>
    </source>
</evidence>
<feature type="domain" description="Major facilitator superfamily (MFS) profile" evidence="5">
    <location>
        <begin position="215"/>
        <end position="410"/>
    </location>
</feature>
<dbReference type="Proteomes" id="UP000266327">
    <property type="component" value="Unassembled WGS sequence"/>
</dbReference>
<comment type="caution">
    <text evidence="6">The sequence shown here is derived from an EMBL/GenBank/DDBJ whole genome shotgun (WGS) entry which is preliminary data.</text>
</comment>
<evidence type="ECO:0000256" key="2">
    <source>
        <dbReference type="ARBA" id="ARBA00022989"/>
    </source>
</evidence>
<sequence length="410" mass="42921">MEGPAAAAHAAAKRWQVLSILAVCIVLTMTTWFSATAVVPQLMETWQLSSSLAAWLTIGVQVGFVIGAVGSSVIGLSDVMPAKTLMICGSLGAAIANLGMLFVDAALPGIGLRMLTGVFLALVYPPSLKFIATWFLRGRGVALGVLVGAVTLGSASPHLVNAIGGLNWQIVIIATSAATAAGALLLVLYVNEGPYPFPRAPFNPGRVKQVFFNRGIVLASIGYFGHMWELYAMWAWFLTFARMALELQQIGSPAMASYLTFAVIAVGAIGCVAGGILGDRIGRTLTTSLMMGLSGGCALLAGFVFDGPAWLFILVGLVWGFSVVADSAQFSTIVTELGDPMYVGTALTIQLGIGFMLTVVTIWLLPLAAATLSSWQWVFLILLPGPAIGIAAMLLLRRLPEAAGIAMGSR</sequence>
<dbReference type="GO" id="GO:0022857">
    <property type="term" value="F:transmembrane transporter activity"/>
    <property type="evidence" value="ECO:0007669"/>
    <property type="project" value="InterPro"/>
</dbReference>
<dbReference type="EMBL" id="QYUQ01000002">
    <property type="protein sequence ID" value="RJG04436.1"/>
    <property type="molecule type" value="Genomic_DNA"/>
</dbReference>
<feature type="transmembrane region" description="Helical" evidence="4">
    <location>
        <begin position="84"/>
        <end position="103"/>
    </location>
</feature>
<dbReference type="InterPro" id="IPR020846">
    <property type="entry name" value="MFS_dom"/>
</dbReference>
<dbReference type="PANTHER" id="PTHR23521:SF3">
    <property type="entry name" value="MFS TRANSPORTER"/>
    <property type="match status" value="1"/>
</dbReference>
<feature type="transmembrane region" description="Helical" evidence="4">
    <location>
        <begin position="257"/>
        <end position="278"/>
    </location>
</feature>
<evidence type="ECO:0000256" key="1">
    <source>
        <dbReference type="ARBA" id="ARBA00022692"/>
    </source>
</evidence>
<feature type="transmembrane region" description="Helical" evidence="4">
    <location>
        <begin position="109"/>
        <end position="128"/>
    </location>
</feature>
<feature type="transmembrane region" description="Helical" evidence="4">
    <location>
        <begin position="310"/>
        <end position="330"/>
    </location>
</feature>
<feature type="transmembrane region" description="Helical" evidence="4">
    <location>
        <begin position="377"/>
        <end position="396"/>
    </location>
</feature>
<dbReference type="InterPro" id="IPR011701">
    <property type="entry name" value="MFS"/>
</dbReference>
<feature type="transmembrane region" description="Helical" evidence="4">
    <location>
        <begin position="140"/>
        <end position="160"/>
    </location>
</feature>
<evidence type="ECO:0000256" key="4">
    <source>
        <dbReference type="SAM" id="Phobius"/>
    </source>
</evidence>
<feature type="transmembrane region" description="Helical" evidence="4">
    <location>
        <begin position="342"/>
        <end position="365"/>
    </location>
</feature>
<evidence type="ECO:0000259" key="5">
    <source>
        <dbReference type="PROSITE" id="PS50850"/>
    </source>
</evidence>
<accession>A0A3A3GQ25</accession>
<dbReference type="GO" id="GO:0005886">
    <property type="term" value="C:plasma membrane"/>
    <property type="evidence" value="ECO:0007669"/>
    <property type="project" value="TreeGrafter"/>
</dbReference>
<evidence type="ECO:0000313" key="7">
    <source>
        <dbReference type="Proteomes" id="UP000266327"/>
    </source>
</evidence>
<name>A0A3A3GQ25_9BURK</name>
<feature type="transmembrane region" description="Helical" evidence="4">
    <location>
        <begin position="211"/>
        <end position="237"/>
    </location>
</feature>
<feature type="transmembrane region" description="Helical" evidence="4">
    <location>
        <begin position="52"/>
        <end position="77"/>
    </location>
</feature>
<feature type="transmembrane region" description="Helical" evidence="4">
    <location>
        <begin position="166"/>
        <end position="190"/>
    </location>
</feature>
<protein>
    <submittedName>
        <fullName evidence="6">MFS transporter</fullName>
    </submittedName>
</protein>
<organism evidence="6 7">
    <name type="scientific">Noviherbaspirillum sedimenti</name>
    <dbReference type="NCBI Taxonomy" id="2320865"/>
    <lineage>
        <taxon>Bacteria</taxon>
        <taxon>Pseudomonadati</taxon>
        <taxon>Pseudomonadota</taxon>
        <taxon>Betaproteobacteria</taxon>
        <taxon>Burkholderiales</taxon>
        <taxon>Oxalobacteraceae</taxon>
        <taxon>Noviherbaspirillum</taxon>
    </lineage>
</organism>
<dbReference type="PANTHER" id="PTHR23521">
    <property type="entry name" value="TRANSPORTER MFS SUPERFAMILY"/>
    <property type="match status" value="1"/>
</dbReference>
<proteinExistence type="predicted"/>
<keyword evidence="2 4" id="KW-1133">Transmembrane helix</keyword>
<dbReference type="InterPro" id="IPR036259">
    <property type="entry name" value="MFS_trans_sf"/>
</dbReference>
<keyword evidence="7" id="KW-1185">Reference proteome</keyword>
<feature type="transmembrane region" description="Helical" evidence="4">
    <location>
        <begin position="17"/>
        <end position="40"/>
    </location>
</feature>
<dbReference type="Gene3D" id="1.20.1250.20">
    <property type="entry name" value="MFS general substrate transporter like domains"/>
    <property type="match status" value="2"/>
</dbReference>
<dbReference type="AlphaFoldDB" id="A0A3A3GQ25"/>
<keyword evidence="1 4" id="KW-0812">Transmembrane</keyword>
<keyword evidence="3 4" id="KW-0472">Membrane</keyword>
<dbReference type="Pfam" id="PF07690">
    <property type="entry name" value="MFS_1"/>
    <property type="match status" value="1"/>
</dbReference>
<dbReference type="PROSITE" id="PS50850">
    <property type="entry name" value="MFS"/>
    <property type="match status" value="1"/>
</dbReference>
<gene>
    <name evidence="6" type="ORF">D3878_14340</name>
</gene>
<feature type="transmembrane region" description="Helical" evidence="4">
    <location>
        <begin position="285"/>
        <end position="304"/>
    </location>
</feature>
<evidence type="ECO:0000256" key="3">
    <source>
        <dbReference type="ARBA" id="ARBA00023136"/>
    </source>
</evidence>
<dbReference type="SUPFAM" id="SSF103473">
    <property type="entry name" value="MFS general substrate transporter"/>
    <property type="match status" value="1"/>
</dbReference>